<dbReference type="RefSeq" id="WP_136428868.1">
    <property type="nucleotide sequence ID" value="NZ_SSSM01000006.1"/>
</dbReference>
<dbReference type="PROSITE" id="PS50093">
    <property type="entry name" value="PKD"/>
    <property type="match status" value="1"/>
</dbReference>
<dbReference type="EMBL" id="SSSM01000006">
    <property type="protein sequence ID" value="THG28508.1"/>
    <property type="molecule type" value="Genomic_DNA"/>
</dbReference>
<feature type="region of interest" description="Disordered" evidence="1">
    <location>
        <begin position="1"/>
        <end position="65"/>
    </location>
</feature>
<organism evidence="3 4">
    <name type="scientific">Naasia lichenicola</name>
    <dbReference type="NCBI Taxonomy" id="2565933"/>
    <lineage>
        <taxon>Bacteria</taxon>
        <taxon>Bacillati</taxon>
        <taxon>Actinomycetota</taxon>
        <taxon>Actinomycetes</taxon>
        <taxon>Micrococcales</taxon>
        <taxon>Microbacteriaceae</taxon>
        <taxon>Naasia</taxon>
    </lineage>
</organism>
<name>A0A4S4FEU7_9MICO</name>
<accession>A0A4S4FEU7</accession>
<dbReference type="GO" id="GO:0005975">
    <property type="term" value="P:carbohydrate metabolic process"/>
    <property type="evidence" value="ECO:0007669"/>
    <property type="project" value="UniProtKB-ARBA"/>
</dbReference>
<evidence type="ECO:0000259" key="2">
    <source>
        <dbReference type="PROSITE" id="PS50093"/>
    </source>
</evidence>
<gene>
    <name evidence="3" type="ORF">E6C64_16935</name>
</gene>
<evidence type="ECO:0000256" key="1">
    <source>
        <dbReference type="SAM" id="MobiDB-lite"/>
    </source>
</evidence>
<proteinExistence type="predicted"/>
<dbReference type="Gene3D" id="2.60.40.10">
    <property type="entry name" value="Immunoglobulins"/>
    <property type="match status" value="1"/>
</dbReference>
<sequence length="246" mass="25555">MDAQLGSCDLPNPPAASGSVDDDHVDLSAGVHGDTGEHEPNVGLDDDSNGDPLDPVQEDAPCDPQGGLIACRDEFIINLAGTDLPWQEITLADIASFLPEDPEQAAEPDGWAIVGLPANFVADARQHVVPGTLLGLPAEVRFTPTGYLWDYGDGSSARSTGGGSTWEALGLDWFAVTSTSHSYESRGAVSAVLTISYQAEYRFGGPTWNPVVGILDVTDDPLAIVVATESTVLVGGSCGEDSSLGC</sequence>
<dbReference type="InterPro" id="IPR000601">
    <property type="entry name" value="PKD_dom"/>
</dbReference>
<evidence type="ECO:0000313" key="3">
    <source>
        <dbReference type="EMBL" id="THG28508.1"/>
    </source>
</evidence>
<dbReference type="InterPro" id="IPR013783">
    <property type="entry name" value="Ig-like_fold"/>
</dbReference>
<keyword evidence="4" id="KW-1185">Reference proteome</keyword>
<evidence type="ECO:0000313" key="4">
    <source>
        <dbReference type="Proteomes" id="UP000309133"/>
    </source>
</evidence>
<dbReference type="OrthoDB" id="5192284at2"/>
<dbReference type="Proteomes" id="UP000309133">
    <property type="component" value="Unassembled WGS sequence"/>
</dbReference>
<dbReference type="AlphaFoldDB" id="A0A4S4FEU7"/>
<feature type="domain" description="PKD" evidence="2">
    <location>
        <begin position="143"/>
        <end position="196"/>
    </location>
</feature>
<reference evidence="3 4" key="1">
    <citation type="submission" date="2019-04" db="EMBL/GenBank/DDBJ databases">
        <authorList>
            <person name="Jiang L."/>
        </authorList>
    </citation>
    <scope>NUCLEOTIDE SEQUENCE [LARGE SCALE GENOMIC DNA]</scope>
    <source>
        <strain evidence="3 4">YIM 131853</strain>
    </source>
</reference>
<comment type="caution">
    <text evidence="3">The sequence shown here is derived from an EMBL/GenBank/DDBJ whole genome shotgun (WGS) entry which is preliminary data.</text>
</comment>
<protein>
    <recommendedName>
        <fullName evidence="2">PKD domain-containing protein</fullName>
    </recommendedName>
</protein>